<organism evidence="1 2">
    <name type="scientific">Meira miltonrushii</name>
    <dbReference type="NCBI Taxonomy" id="1280837"/>
    <lineage>
        <taxon>Eukaryota</taxon>
        <taxon>Fungi</taxon>
        <taxon>Dikarya</taxon>
        <taxon>Basidiomycota</taxon>
        <taxon>Ustilaginomycotina</taxon>
        <taxon>Exobasidiomycetes</taxon>
        <taxon>Exobasidiales</taxon>
        <taxon>Brachybasidiaceae</taxon>
        <taxon>Meira</taxon>
    </lineage>
</organism>
<dbReference type="GeneID" id="37021917"/>
<evidence type="ECO:0000313" key="1">
    <source>
        <dbReference type="EMBL" id="PWN33753.1"/>
    </source>
</evidence>
<dbReference type="InParanoid" id="A0A316VBW9"/>
<name>A0A316VBW9_9BASI</name>
<dbReference type="InterPro" id="IPR019357">
    <property type="entry name" value="SCOC"/>
</dbReference>
<proteinExistence type="predicted"/>
<reference evidence="1 2" key="1">
    <citation type="journal article" date="2018" name="Mol. Biol. Evol.">
        <title>Broad Genomic Sampling Reveals a Smut Pathogenic Ancestry of the Fungal Clade Ustilaginomycotina.</title>
        <authorList>
            <person name="Kijpornyongpan T."/>
            <person name="Mondo S.J."/>
            <person name="Barry K."/>
            <person name="Sandor L."/>
            <person name="Lee J."/>
            <person name="Lipzen A."/>
            <person name="Pangilinan J."/>
            <person name="LaButti K."/>
            <person name="Hainaut M."/>
            <person name="Henrissat B."/>
            <person name="Grigoriev I.V."/>
            <person name="Spatafora J.W."/>
            <person name="Aime M.C."/>
        </authorList>
    </citation>
    <scope>NUCLEOTIDE SEQUENCE [LARGE SCALE GENOMIC DNA]</scope>
    <source>
        <strain evidence="1 2">MCA 3882</strain>
    </source>
</reference>
<dbReference type="OrthoDB" id="2163284at2759"/>
<accession>A0A316VBW9</accession>
<dbReference type="Pfam" id="PF10224">
    <property type="entry name" value="DUF2205"/>
    <property type="match status" value="1"/>
</dbReference>
<evidence type="ECO:0000313" key="2">
    <source>
        <dbReference type="Proteomes" id="UP000245771"/>
    </source>
</evidence>
<sequence length="83" mass="9044">MSASETPVDFTDTVAWTGETEISASDVVEKQQLVKDILGMQEGLKGLMTRISTVQQDCVKAEADNEMLQMYIDSVTKSLAAKS</sequence>
<gene>
    <name evidence="1" type="ORF">FA14DRAFT_168296</name>
</gene>
<dbReference type="RefSeq" id="XP_025354055.1">
    <property type="nucleotide sequence ID" value="XM_025500136.1"/>
</dbReference>
<dbReference type="AlphaFoldDB" id="A0A316VBW9"/>
<dbReference type="Proteomes" id="UP000245771">
    <property type="component" value="Unassembled WGS sequence"/>
</dbReference>
<keyword evidence="2" id="KW-1185">Reference proteome</keyword>
<protein>
    <submittedName>
        <fullName evidence="1">Uncharacterized protein</fullName>
    </submittedName>
</protein>
<dbReference type="Gene3D" id="1.20.5.170">
    <property type="match status" value="1"/>
</dbReference>
<dbReference type="EMBL" id="KZ819604">
    <property type="protein sequence ID" value="PWN33753.1"/>
    <property type="molecule type" value="Genomic_DNA"/>
</dbReference>